<dbReference type="OrthoDB" id="9810570at2"/>
<dbReference type="AlphaFoldDB" id="A0A3L8PMD7"/>
<dbReference type="PANTHER" id="PTHR14741:SF32">
    <property type="entry name" value="TRIMETHYLGUANOSINE SYNTHASE"/>
    <property type="match status" value="1"/>
</dbReference>
<gene>
    <name evidence="3" type="ORF">D9V41_05585</name>
</gene>
<comment type="caution">
    <text evidence="3">The sequence shown here is derived from an EMBL/GenBank/DDBJ whole genome shotgun (WGS) entry which is preliminary data.</text>
</comment>
<dbReference type="GO" id="GO:0032259">
    <property type="term" value="P:methylation"/>
    <property type="evidence" value="ECO:0007669"/>
    <property type="project" value="UniProtKB-KW"/>
</dbReference>
<evidence type="ECO:0000259" key="2">
    <source>
        <dbReference type="Pfam" id="PF18096"/>
    </source>
</evidence>
<accession>A0A3L8PMD7</accession>
<organism evidence="3 4">
    <name type="scientific">Aeromicrobium phragmitis</name>
    <dbReference type="NCBI Taxonomy" id="2478914"/>
    <lineage>
        <taxon>Bacteria</taxon>
        <taxon>Bacillati</taxon>
        <taxon>Actinomycetota</taxon>
        <taxon>Actinomycetes</taxon>
        <taxon>Propionibacteriales</taxon>
        <taxon>Nocardioidaceae</taxon>
        <taxon>Aeromicrobium</taxon>
    </lineage>
</organism>
<feature type="domain" description="THUMP-like" evidence="2">
    <location>
        <begin position="311"/>
        <end position="382"/>
    </location>
</feature>
<dbReference type="InterPro" id="IPR041698">
    <property type="entry name" value="Methyltransf_25"/>
</dbReference>
<proteinExistence type="predicted"/>
<dbReference type="InterPro" id="IPR041497">
    <property type="entry name" value="Thump-like"/>
</dbReference>
<dbReference type="Pfam" id="PF18096">
    <property type="entry name" value="Thump_like"/>
    <property type="match status" value="1"/>
</dbReference>
<dbReference type="PANTHER" id="PTHR14741">
    <property type="entry name" value="S-ADENOSYLMETHIONINE-DEPENDENT METHYLTRANSFERASE RELATED"/>
    <property type="match status" value="1"/>
</dbReference>
<keyword evidence="3" id="KW-0808">Transferase</keyword>
<reference evidence="3 4" key="1">
    <citation type="submission" date="2018-10" db="EMBL/GenBank/DDBJ databases">
        <title>Aeromicrobium sp. 9W16Y-2 whole genome shotgun sequence.</title>
        <authorList>
            <person name="Li F."/>
        </authorList>
    </citation>
    <scope>NUCLEOTIDE SEQUENCE [LARGE SCALE GENOMIC DNA]</scope>
    <source>
        <strain evidence="3 4">9W16Y-2</strain>
    </source>
</reference>
<dbReference type="SUPFAM" id="SSF53335">
    <property type="entry name" value="S-adenosyl-L-methionine-dependent methyltransferases"/>
    <property type="match status" value="1"/>
</dbReference>
<sequence>MNRETFERLLTAEGQHLLAEVHDRAGVESELALGTRLRERHAPALVAAAVTQCHLRGRAIVKFGPDAAALYFTHDALEQSTRGAVARHRAARLAASGAGAVIDLGCGIGGDLIACAQAGLRVRGVELDPVRAAIARANLAALGLPGDVVEADALTVAPRSDEVVFVDPARRDGRGRVTTLDGLVPPWDWVASLLDGPAVAKLMPGIAHSAIPAGVEAEWVSDGGSLVEASLWGAPFARTSRRATVLPSGDSLTARDTPAVIGDPRRYLVEPDDAVIRAGLVAELAEDLDGALLDPHIAYVTTDAEPQGSLGRWFEIIEELPFREKALRAALRERDLGTLTVKKRGVDIVPEHLIARLKARGSTPATLVLTRVDGAGRVFWVRSSESNPSS</sequence>
<dbReference type="CDD" id="cd02440">
    <property type="entry name" value="AdoMet_MTases"/>
    <property type="match status" value="1"/>
</dbReference>
<feature type="domain" description="Methyltransferase" evidence="1">
    <location>
        <begin position="101"/>
        <end position="160"/>
    </location>
</feature>
<keyword evidence="3" id="KW-0489">Methyltransferase</keyword>
<dbReference type="InterPro" id="IPR029063">
    <property type="entry name" value="SAM-dependent_MTases_sf"/>
</dbReference>
<protein>
    <submittedName>
        <fullName evidence="3">Class I SAM-dependent methyltransferase</fullName>
    </submittedName>
</protein>
<dbReference type="Gene3D" id="3.40.50.150">
    <property type="entry name" value="Vaccinia Virus protein VP39"/>
    <property type="match status" value="1"/>
</dbReference>
<evidence type="ECO:0000313" key="3">
    <source>
        <dbReference type="EMBL" id="RLV56547.1"/>
    </source>
</evidence>
<name>A0A3L8PMD7_9ACTN</name>
<dbReference type="RefSeq" id="WP_121793552.1">
    <property type="nucleotide sequence ID" value="NZ_RDBF01000003.1"/>
</dbReference>
<dbReference type="EMBL" id="RDBF01000003">
    <property type="protein sequence ID" value="RLV56547.1"/>
    <property type="molecule type" value="Genomic_DNA"/>
</dbReference>
<dbReference type="GO" id="GO:0008168">
    <property type="term" value="F:methyltransferase activity"/>
    <property type="evidence" value="ECO:0007669"/>
    <property type="project" value="UniProtKB-KW"/>
</dbReference>
<keyword evidence="4" id="KW-1185">Reference proteome</keyword>
<evidence type="ECO:0000313" key="4">
    <source>
        <dbReference type="Proteomes" id="UP000282515"/>
    </source>
</evidence>
<dbReference type="Proteomes" id="UP000282515">
    <property type="component" value="Unassembled WGS sequence"/>
</dbReference>
<evidence type="ECO:0000259" key="1">
    <source>
        <dbReference type="Pfam" id="PF13649"/>
    </source>
</evidence>
<dbReference type="Pfam" id="PF13649">
    <property type="entry name" value="Methyltransf_25"/>
    <property type="match status" value="1"/>
</dbReference>